<dbReference type="GO" id="GO:0015629">
    <property type="term" value="C:actin cytoskeleton"/>
    <property type="evidence" value="ECO:0007669"/>
    <property type="project" value="TreeGrafter"/>
</dbReference>
<feature type="compositionally biased region" description="Acidic residues" evidence="5">
    <location>
        <begin position="205"/>
        <end position="217"/>
    </location>
</feature>
<evidence type="ECO:0000259" key="6">
    <source>
        <dbReference type="PROSITE" id="PS50002"/>
    </source>
</evidence>
<feature type="region of interest" description="Disordered" evidence="5">
    <location>
        <begin position="66"/>
        <end position="85"/>
    </location>
</feature>
<dbReference type="EMBL" id="ML213504">
    <property type="protein sequence ID" value="TFK56215.1"/>
    <property type="molecule type" value="Genomic_DNA"/>
</dbReference>
<reference evidence="7 8" key="1">
    <citation type="journal article" date="2019" name="Nat. Ecol. Evol.">
        <title>Megaphylogeny resolves global patterns of mushroom evolution.</title>
        <authorList>
            <person name="Varga T."/>
            <person name="Krizsan K."/>
            <person name="Foldi C."/>
            <person name="Dima B."/>
            <person name="Sanchez-Garcia M."/>
            <person name="Sanchez-Ramirez S."/>
            <person name="Szollosi G.J."/>
            <person name="Szarkandi J.G."/>
            <person name="Papp V."/>
            <person name="Albert L."/>
            <person name="Andreopoulos W."/>
            <person name="Angelini C."/>
            <person name="Antonin V."/>
            <person name="Barry K.W."/>
            <person name="Bougher N.L."/>
            <person name="Buchanan P."/>
            <person name="Buyck B."/>
            <person name="Bense V."/>
            <person name="Catcheside P."/>
            <person name="Chovatia M."/>
            <person name="Cooper J."/>
            <person name="Damon W."/>
            <person name="Desjardin D."/>
            <person name="Finy P."/>
            <person name="Geml J."/>
            <person name="Haridas S."/>
            <person name="Hughes K."/>
            <person name="Justo A."/>
            <person name="Karasinski D."/>
            <person name="Kautmanova I."/>
            <person name="Kiss B."/>
            <person name="Kocsube S."/>
            <person name="Kotiranta H."/>
            <person name="LaButti K.M."/>
            <person name="Lechner B.E."/>
            <person name="Liimatainen K."/>
            <person name="Lipzen A."/>
            <person name="Lukacs Z."/>
            <person name="Mihaltcheva S."/>
            <person name="Morgado L.N."/>
            <person name="Niskanen T."/>
            <person name="Noordeloos M.E."/>
            <person name="Ohm R.A."/>
            <person name="Ortiz-Santana B."/>
            <person name="Ovrebo C."/>
            <person name="Racz N."/>
            <person name="Riley R."/>
            <person name="Savchenko A."/>
            <person name="Shiryaev A."/>
            <person name="Soop K."/>
            <person name="Spirin V."/>
            <person name="Szebenyi C."/>
            <person name="Tomsovsky M."/>
            <person name="Tulloss R.E."/>
            <person name="Uehling J."/>
            <person name="Grigoriev I.V."/>
            <person name="Vagvolgyi C."/>
            <person name="Papp T."/>
            <person name="Martin F.M."/>
            <person name="Miettinen O."/>
            <person name="Hibbett D.S."/>
            <person name="Nagy L.G."/>
        </authorList>
    </citation>
    <scope>NUCLEOTIDE SEQUENCE [LARGE SCALE GENOMIC DNA]</scope>
    <source>
        <strain evidence="7 8">OMC1185</strain>
    </source>
</reference>
<dbReference type="SUPFAM" id="SSF50044">
    <property type="entry name" value="SH3-domain"/>
    <property type="match status" value="1"/>
</dbReference>
<evidence type="ECO:0000256" key="5">
    <source>
        <dbReference type="SAM" id="MobiDB-lite"/>
    </source>
</evidence>
<gene>
    <name evidence="7" type="ORF">OE88DRAFT_720980</name>
</gene>
<dbReference type="Pfam" id="PF00018">
    <property type="entry name" value="SH3_1"/>
    <property type="match status" value="1"/>
</dbReference>
<dbReference type="InterPro" id="IPR036028">
    <property type="entry name" value="SH3-like_dom_sf"/>
</dbReference>
<keyword evidence="2 4" id="KW-0728">SH3 domain</keyword>
<dbReference type="GO" id="GO:0005737">
    <property type="term" value="C:cytoplasm"/>
    <property type="evidence" value="ECO:0007669"/>
    <property type="project" value="UniProtKB-SubCell"/>
</dbReference>
<dbReference type="OrthoDB" id="10255128at2759"/>
<dbReference type="InterPro" id="IPR001452">
    <property type="entry name" value="SH3_domain"/>
</dbReference>
<keyword evidence="3" id="KW-0963">Cytoplasm</keyword>
<dbReference type="GO" id="GO:0097320">
    <property type="term" value="P:plasma membrane tubulation"/>
    <property type="evidence" value="ECO:0007669"/>
    <property type="project" value="TreeGrafter"/>
</dbReference>
<dbReference type="AlphaFoldDB" id="A0A5C3NH79"/>
<feature type="region of interest" description="Disordered" evidence="5">
    <location>
        <begin position="159"/>
        <end position="231"/>
    </location>
</feature>
<dbReference type="InterPro" id="IPR046982">
    <property type="entry name" value="BIN3/RVS161-like"/>
</dbReference>
<protein>
    <recommendedName>
        <fullName evidence="6">SH3 domain-containing protein</fullName>
    </recommendedName>
</protein>
<dbReference type="PROSITE" id="PS50002">
    <property type="entry name" value="SH3"/>
    <property type="match status" value="1"/>
</dbReference>
<dbReference type="GO" id="GO:0051666">
    <property type="term" value="P:actin cortical patch localization"/>
    <property type="evidence" value="ECO:0007669"/>
    <property type="project" value="InterPro"/>
</dbReference>
<organism evidence="7 8">
    <name type="scientific">Heliocybe sulcata</name>
    <dbReference type="NCBI Taxonomy" id="5364"/>
    <lineage>
        <taxon>Eukaryota</taxon>
        <taxon>Fungi</taxon>
        <taxon>Dikarya</taxon>
        <taxon>Basidiomycota</taxon>
        <taxon>Agaricomycotina</taxon>
        <taxon>Agaricomycetes</taxon>
        <taxon>Gloeophyllales</taxon>
        <taxon>Gloeophyllaceae</taxon>
        <taxon>Heliocybe</taxon>
    </lineage>
</organism>
<feature type="domain" description="SH3" evidence="6">
    <location>
        <begin position="214"/>
        <end position="271"/>
    </location>
</feature>
<dbReference type="Gene3D" id="2.30.30.40">
    <property type="entry name" value="SH3 Domains"/>
    <property type="match status" value="1"/>
</dbReference>
<dbReference type="STRING" id="5364.A0A5C3NH79"/>
<feature type="region of interest" description="Disordered" evidence="5">
    <location>
        <begin position="101"/>
        <end position="139"/>
    </location>
</feature>
<evidence type="ECO:0000256" key="1">
    <source>
        <dbReference type="ARBA" id="ARBA00004496"/>
    </source>
</evidence>
<evidence type="ECO:0000313" key="7">
    <source>
        <dbReference type="EMBL" id="TFK56215.1"/>
    </source>
</evidence>
<sequence length="271" mass="28455">MVFSNLSSNEKDAFFSLLDEYFASRPDVLGSAPSESRDAAGAAASAVHRALASNPAATSQLVSAGLKHGVPKSSPHHAALSQPGVTESVGRVAAAAAAFGSSKNAGASNESLAKPPAPPRRTSSNEHEPRVSSTASLTSVKRFGSDVDTSSAKNMFTSLRGSTANKSKTPAPVAPPTPPAFAARRSNYAPPPVRRAGSSPAPPEPEPEQEEEEEAGEWGEALYDYSSEDPGDLTLKAEQRILIVERTSDDWWTAELNDKRGLVPASYVKML</sequence>
<dbReference type="SMART" id="SM00326">
    <property type="entry name" value="SH3"/>
    <property type="match status" value="1"/>
</dbReference>
<dbReference type="GO" id="GO:0006897">
    <property type="term" value="P:endocytosis"/>
    <property type="evidence" value="ECO:0007669"/>
    <property type="project" value="InterPro"/>
</dbReference>
<evidence type="ECO:0000256" key="2">
    <source>
        <dbReference type="ARBA" id="ARBA00022443"/>
    </source>
</evidence>
<dbReference type="PANTHER" id="PTHR47174:SF3">
    <property type="entry name" value="BRIDGING INTEGRATOR 3"/>
    <property type="match status" value="1"/>
</dbReference>
<accession>A0A5C3NH79</accession>
<dbReference type="Proteomes" id="UP000305948">
    <property type="component" value="Unassembled WGS sequence"/>
</dbReference>
<proteinExistence type="predicted"/>
<evidence type="ECO:0000313" key="8">
    <source>
        <dbReference type="Proteomes" id="UP000305948"/>
    </source>
</evidence>
<comment type="subcellular location">
    <subcellularLocation>
        <location evidence="1">Cytoplasm</location>
    </subcellularLocation>
</comment>
<evidence type="ECO:0000256" key="3">
    <source>
        <dbReference type="ARBA" id="ARBA00022490"/>
    </source>
</evidence>
<evidence type="ECO:0000256" key="4">
    <source>
        <dbReference type="PROSITE-ProRule" id="PRU00192"/>
    </source>
</evidence>
<name>A0A5C3NH79_9AGAM</name>
<dbReference type="PRINTS" id="PR00452">
    <property type="entry name" value="SH3DOMAIN"/>
</dbReference>
<dbReference type="CDD" id="cd00174">
    <property type="entry name" value="SH3"/>
    <property type="match status" value="1"/>
</dbReference>
<feature type="compositionally biased region" description="Polar residues" evidence="5">
    <location>
        <begin position="159"/>
        <end position="168"/>
    </location>
</feature>
<dbReference type="GO" id="GO:0008289">
    <property type="term" value="F:lipid binding"/>
    <property type="evidence" value="ECO:0007669"/>
    <property type="project" value="TreeGrafter"/>
</dbReference>
<dbReference type="PRINTS" id="PR01887">
    <property type="entry name" value="SPECTRNALPHA"/>
</dbReference>
<dbReference type="PANTHER" id="PTHR47174">
    <property type="entry name" value="BRIDGING INTEGRATOR 3"/>
    <property type="match status" value="1"/>
</dbReference>
<keyword evidence="8" id="KW-1185">Reference proteome</keyword>